<organism evidence="9 10">
    <name type="scientific">Alicyclobacillus mengziensis</name>
    <dbReference type="NCBI Taxonomy" id="2931921"/>
    <lineage>
        <taxon>Bacteria</taxon>
        <taxon>Bacillati</taxon>
        <taxon>Bacillota</taxon>
        <taxon>Bacilli</taxon>
        <taxon>Bacillales</taxon>
        <taxon>Alicyclobacillaceae</taxon>
        <taxon>Alicyclobacillus</taxon>
    </lineage>
</organism>
<keyword evidence="5 7" id="KW-1133">Transmembrane helix</keyword>
<evidence type="ECO:0000256" key="5">
    <source>
        <dbReference type="ARBA" id="ARBA00022989"/>
    </source>
</evidence>
<proteinExistence type="inferred from homology"/>
<feature type="transmembrane region" description="Helical" evidence="7">
    <location>
        <begin position="149"/>
        <end position="166"/>
    </location>
</feature>
<evidence type="ECO:0000256" key="7">
    <source>
        <dbReference type="SAM" id="Phobius"/>
    </source>
</evidence>
<accession>A0A9X7VX31</accession>
<keyword evidence="4 7" id="KW-0812">Transmembrane</keyword>
<dbReference type="InterPro" id="IPR005115">
    <property type="entry name" value="Gly_transporter"/>
</dbReference>
<feature type="domain" description="Glycine transporter" evidence="8">
    <location>
        <begin position="92"/>
        <end position="161"/>
    </location>
</feature>
<evidence type="ECO:0000256" key="3">
    <source>
        <dbReference type="ARBA" id="ARBA00022475"/>
    </source>
</evidence>
<dbReference type="KEGG" id="afx:JZ786_19495"/>
<feature type="transmembrane region" description="Helical" evidence="7">
    <location>
        <begin position="63"/>
        <end position="83"/>
    </location>
</feature>
<feature type="transmembrane region" description="Helical" evidence="7">
    <location>
        <begin position="30"/>
        <end position="57"/>
    </location>
</feature>
<keyword evidence="6 7" id="KW-0472">Membrane</keyword>
<evidence type="ECO:0000313" key="9">
    <source>
        <dbReference type="EMBL" id="QSO46614.1"/>
    </source>
</evidence>
<evidence type="ECO:0000313" key="10">
    <source>
        <dbReference type="Proteomes" id="UP000663505"/>
    </source>
</evidence>
<feature type="domain" description="Glycine transporter" evidence="8">
    <location>
        <begin position="5"/>
        <end position="76"/>
    </location>
</feature>
<dbReference type="EMBL" id="CP071182">
    <property type="protein sequence ID" value="QSO46614.1"/>
    <property type="molecule type" value="Genomic_DNA"/>
</dbReference>
<sequence length="213" mass="23022">MVLTVLAIIGSVAFALSGALVAIEEEYDVFGILVLGFLTAFAGGTIRNLIVGLPIAMVWHQNAAFTAAFVAMFFAIVSPVSMIKYGAKPILLLDALGLSTFAVQGALYAEHIHASIETVMVAAVMTGIGGGVIRDVLAQRKPVVLRSDTYAIWALLAGGVVGLRWINPASDWQIYTLILIIFVLRFLSIIYKWRLPHARQGTKEVHTGKDDLR</sequence>
<dbReference type="Pfam" id="PF03458">
    <property type="entry name" value="Gly_transporter"/>
    <property type="match status" value="2"/>
</dbReference>
<feature type="transmembrane region" description="Helical" evidence="7">
    <location>
        <begin position="115"/>
        <end position="137"/>
    </location>
</feature>
<evidence type="ECO:0000256" key="2">
    <source>
        <dbReference type="ARBA" id="ARBA00008193"/>
    </source>
</evidence>
<feature type="transmembrane region" description="Helical" evidence="7">
    <location>
        <begin position="6"/>
        <end position="23"/>
    </location>
</feature>
<evidence type="ECO:0000256" key="4">
    <source>
        <dbReference type="ARBA" id="ARBA00022692"/>
    </source>
</evidence>
<keyword evidence="10" id="KW-1185">Reference proteome</keyword>
<dbReference type="Proteomes" id="UP000663505">
    <property type="component" value="Chromosome"/>
</dbReference>
<keyword evidence="3" id="KW-1003">Cell membrane</keyword>
<evidence type="ECO:0000256" key="6">
    <source>
        <dbReference type="ARBA" id="ARBA00023136"/>
    </source>
</evidence>
<dbReference type="GO" id="GO:0005886">
    <property type="term" value="C:plasma membrane"/>
    <property type="evidence" value="ECO:0007669"/>
    <property type="project" value="UniProtKB-SubCell"/>
</dbReference>
<protein>
    <submittedName>
        <fullName evidence="9">Trimeric intracellular cation channel family protein</fullName>
    </submittedName>
</protein>
<evidence type="ECO:0000259" key="8">
    <source>
        <dbReference type="Pfam" id="PF03458"/>
    </source>
</evidence>
<dbReference type="PANTHER" id="PTHR30506">
    <property type="entry name" value="INNER MEMBRANE PROTEIN"/>
    <property type="match status" value="1"/>
</dbReference>
<evidence type="ECO:0000256" key="1">
    <source>
        <dbReference type="ARBA" id="ARBA00004651"/>
    </source>
</evidence>
<dbReference type="AlphaFoldDB" id="A0A9X7VX31"/>
<reference evidence="9 10" key="1">
    <citation type="submission" date="2021-02" db="EMBL/GenBank/DDBJ databases">
        <title>Alicyclobacillus curvatus sp. nov. and Alicyclobacillus mengziensis sp. nov., two acidophilic bacteria isolated from acid mine drainage.</title>
        <authorList>
            <person name="Huang Y."/>
        </authorList>
    </citation>
    <scope>NUCLEOTIDE SEQUENCE [LARGE SCALE GENOMIC DNA]</scope>
    <source>
        <strain evidence="9 10">S30H14</strain>
    </source>
</reference>
<name>A0A9X7VX31_9BACL</name>
<dbReference type="RefSeq" id="WP_206655981.1">
    <property type="nucleotide sequence ID" value="NZ_CP071182.1"/>
</dbReference>
<dbReference type="PANTHER" id="PTHR30506:SF3">
    <property type="entry name" value="UPF0126 INNER MEMBRANE PROTEIN YADS-RELATED"/>
    <property type="match status" value="1"/>
</dbReference>
<comment type="subcellular location">
    <subcellularLocation>
        <location evidence="1">Cell membrane</location>
        <topology evidence="1">Multi-pass membrane protein</topology>
    </subcellularLocation>
</comment>
<comment type="similarity">
    <text evidence="2">Belongs to the UPF0126 family.</text>
</comment>
<gene>
    <name evidence="9" type="ORF">JZ786_19495</name>
</gene>
<feature type="transmembrane region" description="Helical" evidence="7">
    <location>
        <begin position="172"/>
        <end position="191"/>
    </location>
</feature>